<name>A0A6P2CS56_9BACT</name>
<dbReference type="EMBL" id="LR593886">
    <property type="protein sequence ID" value="VTR91751.1"/>
    <property type="molecule type" value="Genomic_DNA"/>
</dbReference>
<proteinExistence type="predicted"/>
<evidence type="ECO:0000313" key="2">
    <source>
        <dbReference type="Proteomes" id="UP000464178"/>
    </source>
</evidence>
<evidence type="ECO:0000313" key="1">
    <source>
        <dbReference type="EMBL" id="VTR91751.1"/>
    </source>
</evidence>
<dbReference type="AlphaFoldDB" id="A0A6P2CS56"/>
<organism evidence="1 2">
    <name type="scientific">Gemmata massiliana</name>
    <dbReference type="NCBI Taxonomy" id="1210884"/>
    <lineage>
        <taxon>Bacteria</taxon>
        <taxon>Pseudomonadati</taxon>
        <taxon>Planctomycetota</taxon>
        <taxon>Planctomycetia</taxon>
        <taxon>Gemmatales</taxon>
        <taxon>Gemmataceae</taxon>
        <taxon>Gemmata</taxon>
    </lineage>
</organism>
<protein>
    <submittedName>
        <fullName evidence="1">Uncharacterized protein</fullName>
    </submittedName>
</protein>
<keyword evidence="2" id="KW-1185">Reference proteome</keyword>
<reference evidence="1 2" key="1">
    <citation type="submission" date="2019-05" db="EMBL/GenBank/DDBJ databases">
        <authorList>
            <consortium name="Science for Life Laboratories"/>
        </authorList>
    </citation>
    <scope>NUCLEOTIDE SEQUENCE [LARGE SCALE GENOMIC DNA]</scope>
    <source>
        <strain evidence="1">Soil9</strain>
    </source>
</reference>
<accession>A0A6P2CS56</accession>
<dbReference type="KEGG" id="gms:SOIL9_59630"/>
<gene>
    <name evidence="1" type="ORF">SOIL9_59630</name>
</gene>
<dbReference type="Proteomes" id="UP000464178">
    <property type="component" value="Chromosome"/>
</dbReference>
<sequence length="61" mass="6620">MWTLRQIAIWSECVGNEGQLVSWSWAKLADSGDWEALAIVLTRFAQAAIGGLRNLGNGTVS</sequence>